<keyword evidence="2" id="KW-0732">Signal</keyword>
<evidence type="ECO:0000313" key="3">
    <source>
        <dbReference type="EMBL" id="EFI94422.1"/>
    </source>
</evidence>
<protein>
    <submittedName>
        <fullName evidence="3">Uncharacterized protein</fullName>
    </submittedName>
</protein>
<dbReference type="GeneID" id="9594075"/>
<keyword evidence="1" id="KW-1133">Transmembrane helix</keyword>
<feature type="signal peptide" evidence="2">
    <location>
        <begin position="1"/>
        <end position="23"/>
    </location>
</feature>
<dbReference type="OrthoDB" id="61370at2759"/>
<reference evidence="3 4" key="1">
    <citation type="journal article" date="2010" name="Nat. Biotechnol.">
        <title>Genome sequence of the model mushroom Schizophyllum commune.</title>
        <authorList>
            <person name="Ohm R.A."/>
            <person name="de Jong J.F."/>
            <person name="Lugones L.G."/>
            <person name="Aerts A."/>
            <person name="Kothe E."/>
            <person name="Stajich J.E."/>
            <person name="de Vries R.P."/>
            <person name="Record E."/>
            <person name="Levasseur A."/>
            <person name="Baker S.E."/>
            <person name="Bartholomew K.A."/>
            <person name="Coutinho P.M."/>
            <person name="Erdmann S."/>
            <person name="Fowler T.J."/>
            <person name="Gathman A.C."/>
            <person name="Lombard V."/>
            <person name="Henrissat B."/>
            <person name="Knabe N."/>
            <person name="Kuees U."/>
            <person name="Lilly W.W."/>
            <person name="Lindquist E."/>
            <person name="Lucas S."/>
            <person name="Magnuson J.K."/>
            <person name="Piumi F."/>
            <person name="Raudaskoski M."/>
            <person name="Salamov A."/>
            <person name="Schmutz J."/>
            <person name="Schwarze F.W.M.R."/>
            <person name="vanKuyk P.A."/>
            <person name="Horton J.S."/>
            <person name="Grigoriev I.V."/>
            <person name="Woesten H.A.B."/>
        </authorList>
    </citation>
    <scope>NUCLEOTIDE SEQUENCE [LARGE SCALE GENOMIC DNA]</scope>
    <source>
        <strain evidence="4">H4-8 / FGSC 9210</strain>
    </source>
</reference>
<dbReference type="HOGENOM" id="CLU_087383_0_0_1"/>
<evidence type="ECO:0000313" key="4">
    <source>
        <dbReference type="Proteomes" id="UP000007431"/>
    </source>
</evidence>
<dbReference type="Gene3D" id="1.20.140.150">
    <property type="match status" value="1"/>
</dbReference>
<dbReference type="InParanoid" id="D8QBV7"/>
<evidence type="ECO:0000256" key="1">
    <source>
        <dbReference type="SAM" id="Phobius"/>
    </source>
</evidence>
<keyword evidence="1" id="KW-0812">Transmembrane</keyword>
<keyword evidence="1" id="KW-0472">Membrane</keyword>
<dbReference type="eggNOG" id="ENOG502S2KS">
    <property type="taxonomic scope" value="Eukaryota"/>
</dbReference>
<dbReference type="VEuPathDB" id="FungiDB:SCHCODRAFT_02750903"/>
<dbReference type="RefSeq" id="XP_003029325.1">
    <property type="nucleotide sequence ID" value="XM_003029279.1"/>
</dbReference>
<feature type="non-terminal residue" evidence="3">
    <location>
        <position position="223"/>
    </location>
</feature>
<dbReference type="KEGG" id="scm:SCHCO_02750903"/>
<feature type="transmembrane region" description="Helical" evidence="1">
    <location>
        <begin position="141"/>
        <end position="161"/>
    </location>
</feature>
<accession>D8QBV7</accession>
<evidence type="ECO:0000256" key="2">
    <source>
        <dbReference type="SAM" id="SignalP"/>
    </source>
</evidence>
<gene>
    <name evidence="3" type="ORF">SCHCODRAFT_111367</name>
</gene>
<dbReference type="EMBL" id="GL377309">
    <property type="protein sequence ID" value="EFI94422.1"/>
    <property type="molecule type" value="Genomic_DNA"/>
</dbReference>
<organism evidence="4">
    <name type="scientific">Schizophyllum commune (strain H4-8 / FGSC 9210)</name>
    <name type="common">Split gill fungus</name>
    <dbReference type="NCBI Taxonomy" id="578458"/>
    <lineage>
        <taxon>Eukaryota</taxon>
        <taxon>Fungi</taxon>
        <taxon>Dikarya</taxon>
        <taxon>Basidiomycota</taxon>
        <taxon>Agaricomycotina</taxon>
        <taxon>Agaricomycetes</taxon>
        <taxon>Agaricomycetidae</taxon>
        <taxon>Agaricales</taxon>
        <taxon>Schizophyllaceae</taxon>
        <taxon>Schizophyllum</taxon>
    </lineage>
</organism>
<dbReference type="AlphaFoldDB" id="D8QBV7"/>
<keyword evidence="4" id="KW-1185">Reference proteome</keyword>
<feature type="transmembrane region" description="Helical" evidence="1">
    <location>
        <begin position="181"/>
        <end position="203"/>
    </location>
</feature>
<name>D8QBV7_SCHCM</name>
<dbReference type="Proteomes" id="UP000007431">
    <property type="component" value="Unassembled WGS sequence"/>
</dbReference>
<feature type="transmembrane region" description="Helical" evidence="1">
    <location>
        <begin position="113"/>
        <end position="129"/>
    </location>
</feature>
<sequence>MRKISYVLTFFLATAILILNAFSARQTNWVVTKDQDHVEGHVSVRYGLDKRCERQVIFVPIDPDPSDPSKNKGRLAYTDYVCRKFPTRVTDACETDNAGFCAAWTSAGYLEELAIGFGAIALFAILVGVSSGSRRRRVWRAVSGLILLQAALQIIVFAIVTHELRTSAYPAFKGGSFGGAYILHVATWIAGILLGGAVITTGISADRGHKWAAGNRAYQPIDG</sequence>
<feature type="chain" id="PRO_5003120726" evidence="2">
    <location>
        <begin position="24"/>
        <end position="223"/>
    </location>
</feature>
<proteinExistence type="predicted"/>
<dbReference type="OMA" id="KGHRWAA"/>